<evidence type="ECO:0000256" key="1">
    <source>
        <dbReference type="SAM" id="Coils"/>
    </source>
</evidence>
<sequence>MVMLAMQLVMLLLTCASNCCPVKEYDNLEAEKEAIARKRSKKIAKRKVKELDEKMKNKYGQKWIKSELQV</sequence>
<gene>
    <name evidence="3" type="ORF">LIER_44099</name>
</gene>
<evidence type="ECO:0000313" key="3">
    <source>
        <dbReference type="EMBL" id="GAA0151159.1"/>
    </source>
</evidence>
<keyword evidence="4" id="KW-1185">Reference proteome</keyword>
<accession>A0AAV3PHF6</accession>
<organism evidence="3 4">
    <name type="scientific">Lithospermum erythrorhizon</name>
    <name type="common">Purple gromwell</name>
    <name type="synonym">Lithospermum officinale var. erythrorhizon</name>
    <dbReference type="NCBI Taxonomy" id="34254"/>
    <lineage>
        <taxon>Eukaryota</taxon>
        <taxon>Viridiplantae</taxon>
        <taxon>Streptophyta</taxon>
        <taxon>Embryophyta</taxon>
        <taxon>Tracheophyta</taxon>
        <taxon>Spermatophyta</taxon>
        <taxon>Magnoliopsida</taxon>
        <taxon>eudicotyledons</taxon>
        <taxon>Gunneridae</taxon>
        <taxon>Pentapetalae</taxon>
        <taxon>asterids</taxon>
        <taxon>lamiids</taxon>
        <taxon>Boraginales</taxon>
        <taxon>Boraginaceae</taxon>
        <taxon>Boraginoideae</taxon>
        <taxon>Lithospermeae</taxon>
        <taxon>Lithospermum</taxon>
    </lineage>
</organism>
<feature type="signal peptide" evidence="2">
    <location>
        <begin position="1"/>
        <end position="16"/>
    </location>
</feature>
<name>A0AAV3PHF6_LITER</name>
<evidence type="ECO:0000256" key="2">
    <source>
        <dbReference type="SAM" id="SignalP"/>
    </source>
</evidence>
<protein>
    <recommendedName>
        <fullName evidence="5">Secreted protein</fullName>
    </recommendedName>
</protein>
<proteinExistence type="predicted"/>
<dbReference type="AlphaFoldDB" id="A0AAV3PHF6"/>
<evidence type="ECO:0000313" key="4">
    <source>
        <dbReference type="Proteomes" id="UP001454036"/>
    </source>
</evidence>
<reference evidence="3 4" key="1">
    <citation type="submission" date="2024-01" db="EMBL/GenBank/DDBJ databases">
        <title>The complete chloroplast genome sequence of Lithospermum erythrorhizon: insights into the phylogenetic relationship among Boraginaceae species and the maternal lineages of purple gromwells.</title>
        <authorList>
            <person name="Okada T."/>
            <person name="Watanabe K."/>
        </authorList>
    </citation>
    <scope>NUCLEOTIDE SEQUENCE [LARGE SCALE GENOMIC DNA]</scope>
</reference>
<keyword evidence="1" id="KW-0175">Coiled coil</keyword>
<evidence type="ECO:0008006" key="5">
    <source>
        <dbReference type="Google" id="ProtNLM"/>
    </source>
</evidence>
<keyword evidence="2" id="KW-0732">Signal</keyword>
<dbReference type="Proteomes" id="UP001454036">
    <property type="component" value="Unassembled WGS sequence"/>
</dbReference>
<feature type="coiled-coil region" evidence="1">
    <location>
        <begin position="25"/>
        <end position="61"/>
    </location>
</feature>
<comment type="caution">
    <text evidence="3">The sequence shown here is derived from an EMBL/GenBank/DDBJ whole genome shotgun (WGS) entry which is preliminary data.</text>
</comment>
<feature type="chain" id="PRO_5043898584" description="Secreted protein" evidence="2">
    <location>
        <begin position="17"/>
        <end position="70"/>
    </location>
</feature>
<dbReference type="EMBL" id="BAABME010047959">
    <property type="protein sequence ID" value="GAA0151159.1"/>
    <property type="molecule type" value="Genomic_DNA"/>
</dbReference>